<evidence type="ECO:0000256" key="1">
    <source>
        <dbReference type="ARBA" id="ARBA00022527"/>
    </source>
</evidence>
<dbReference type="PRINTS" id="PR00109">
    <property type="entry name" value="TYRKINASE"/>
</dbReference>
<organism evidence="10 11">
    <name type="scientific">Tribonema minus</name>
    <dbReference type="NCBI Taxonomy" id="303371"/>
    <lineage>
        <taxon>Eukaryota</taxon>
        <taxon>Sar</taxon>
        <taxon>Stramenopiles</taxon>
        <taxon>Ochrophyta</taxon>
        <taxon>PX clade</taxon>
        <taxon>Xanthophyceae</taxon>
        <taxon>Tribonematales</taxon>
        <taxon>Tribonemataceae</taxon>
        <taxon>Tribonema</taxon>
    </lineage>
</organism>
<comment type="caution">
    <text evidence="10">The sequence shown here is derived from an EMBL/GenBank/DDBJ whole genome shotgun (WGS) entry which is preliminary data.</text>
</comment>
<evidence type="ECO:0000256" key="2">
    <source>
        <dbReference type="ARBA" id="ARBA00022679"/>
    </source>
</evidence>
<evidence type="ECO:0000256" key="7">
    <source>
        <dbReference type="RuleBase" id="RU000304"/>
    </source>
</evidence>
<reference evidence="10" key="1">
    <citation type="submission" date="2021-02" db="EMBL/GenBank/DDBJ databases">
        <title>First Annotated Genome of the Yellow-green Alga Tribonema minus.</title>
        <authorList>
            <person name="Mahan K.M."/>
        </authorList>
    </citation>
    <scope>NUCLEOTIDE SEQUENCE</scope>
    <source>
        <strain evidence="10">UTEX B ZZ1240</strain>
    </source>
</reference>
<dbReference type="GO" id="GO:0005524">
    <property type="term" value="F:ATP binding"/>
    <property type="evidence" value="ECO:0007669"/>
    <property type="project" value="UniProtKB-UniRule"/>
</dbReference>
<keyword evidence="11" id="KW-1185">Reference proteome</keyword>
<dbReference type="InterPro" id="IPR011009">
    <property type="entry name" value="Kinase-like_dom_sf"/>
</dbReference>
<evidence type="ECO:0000313" key="11">
    <source>
        <dbReference type="Proteomes" id="UP000664859"/>
    </source>
</evidence>
<dbReference type="PANTHER" id="PTHR44329">
    <property type="entry name" value="SERINE/THREONINE-PROTEIN KINASE TNNI3K-RELATED"/>
    <property type="match status" value="1"/>
</dbReference>
<feature type="binding site" evidence="6">
    <location>
        <position position="47"/>
    </location>
    <ligand>
        <name>ATP</name>
        <dbReference type="ChEBI" id="CHEBI:30616"/>
    </ligand>
</feature>
<keyword evidence="1 7" id="KW-0723">Serine/threonine-protein kinase</keyword>
<accession>A0A836CLH3</accession>
<dbReference type="AlphaFoldDB" id="A0A836CLH3"/>
<dbReference type="SUPFAM" id="SSF56112">
    <property type="entry name" value="Protein kinase-like (PK-like)"/>
    <property type="match status" value="1"/>
</dbReference>
<dbReference type="PROSITE" id="PS00108">
    <property type="entry name" value="PROTEIN_KINASE_ST"/>
    <property type="match status" value="1"/>
</dbReference>
<keyword evidence="5 6" id="KW-0067">ATP-binding</keyword>
<dbReference type="OrthoDB" id="4062651at2759"/>
<sequence>MQARHLWKGHNLNVVNPKEIVLHKIIGEGSFGRVWSGMWRSSQVAVKEFVFAQAAVTGGSLQRNELIEEIVGEAAVMSFLRHPRILHLYGCSLTSQAIWIVSELCSRGSLRQVLDDRSQHLPLVMRLRIAVDIAEGMLYLHSREQPIIHRDLKSHNVFIQETATGELLPKIGDWGSARAVMLHTGGMRTMTHGVGTACWLAPEVIRHAKGSWQSDVYAFGILLWELATREEVHSNLSAAQIIARVANEGLRPKVPCNCPWREVMVSCWHEEPQARPSFTEVVRRLTALLERRVATQSSSISPLRPQRRGSGSGGAYSSLAQRSGTTSRSSGDRSSGSGTSEALPYRVRTHSLEEHDAGDATGRASGQESPVADLRELAQRAKSRRHRGKRPRYREDKEQS</sequence>
<dbReference type="InterPro" id="IPR008271">
    <property type="entry name" value="Ser/Thr_kinase_AS"/>
</dbReference>
<gene>
    <name evidence="10" type="ORF">JKP88DRAFT_269389</name>
</gene>
<dbReference type="InterPro" id="IPR051681">
    <property type="entry name" value="Ser/Thr_Kinases-Pseudokinases"/>
</dbReference>
<dbReference type="Pfam" id="PF07714">
    <property type="entry name" value="PK_Tyr_Ser-Thr"/>
    <property type="match status" value="1"/>
</dbReference>
<dbReference type="InterPro" id="IPR000719">
    <property type="entry name" value="Prot_kinase_dom"/>
</dbReference>
<evidence type="ECO:0000256" key="5">
    <source>
        <dbReference type="ARBA" id="ARBA00022840"/>
    </source>
</evidence>
<dbReference type="Gene3D" id="1.10.510.10">
    <property type="entry name" value="Transferase(Phosphotransferase) domain 1"/>
    <property type="match status" value="1"/>
</dbReference>
<evidence type="ECO:0000256" key="4">
    <source>
        <dbReference type="ARBA" id="ARBA00022777"/>
    </source>
</evidence>
<feature type="region of interest" description="Disordered" evidence="8">
    <location>
        <begin position="296"/>
        <end position="400"/>
    </location>
</feature>
<keyword evidence="3 6" id="KW-0547">Nucleotide-binding</keyword>
<evidence type="ECO:0000259" key="9">
    <source>
        <dbReference type="PROSITE" id="PS50011"/>
    </source>
</evidence>
<name>A0A836CLH3_9STRA</name>
<dbReference type="PROSITE" id="PS50011">
    <property type="entry name" value="PROTEIN_KINASE_DOM"/>
    <property type="match status" value="1"/>
</dbReference>
<proteinExistence type="inferred from homology"/>
<dbReference type="PANTHER" id="PTHR44329:SF288">
    <property type="entry name" value="MITOGEN-ACTIVATED PROTEIN KINASE KINASE KINASE 20"/>
    <property type="match status" value="1"/>
</dbReference>
<evidence type="ECO:0000313" key="10">
    <source>
        <dbReference type="EMBL" id="KAG5189683.1"/>
    </source>
</evidence>
<dbReference type="InterPro" id="IPR001245">
    <property type="entry name" value="Ser-Thr/Tyr_kinase_cat_dom"/>
</dbReference>
<evidence type="ECO:0000256" key="3">
    <source>
        <dbReference type="ARBA" id="ARBA00022741"/>
    </source>
</evidence>
<feature type="compositionally biased region" description="Basic residues" evidence="8">
    <location>
        <begin position="381"/>
        <end position="392"/>
    </location>
</feature>
<dbReference type="InterPro" id="IPR017441">
    <property type="entry name" value="Protein_kinase_ATP_BS"/>
</dbReference>
<dbReference type="SMART" id="SM00220">
    <property type="entry name" value="S_TKc"/>
    <property type="match status" value="1"/>
</dbReference>
<dbReference type="GO" id="GO:0004674">
    <property type="term" value="F:protein serine/threonine kinase activity"/>
    <property type="evidence" value="ECO:0007669"/>
    <property type="project" value="UniProtKB-KW"/>
</dbReference>
<evidence type="ECO:0000256" key="8">
    <source>
        <dbReference type="SAM" id="MobiDB-lite"/>
    </source>
</evidence>
<evidence type="ECO:0000256" key="6">
    <source>
        <dbReference type="PROSITE-ProRule" id="PRU10141"/>
    </source>
</evidence>
<feature type="domain" description="Protein kinase" evidence="9">
    <location>
        <begin position="20"/>
        <end position="289"/>
    </location>
</feature>
<keyword evidence="4 10" id="KW-0418">Kinase</keyword>
<keyword evidence="2" id="KW-0808">Transferase</keyword>
<dbReference type="CDD" id="cd13999">
    <property type="entry name" value="STKc_MAP3K-like"/>
    <property type="match status" value="1"/>
</dbReference>
<protein>
    <submittedName>
        <fullName evidence="10">Kinase-like domain-containing protein</fullName>
    </submittedName>
</protein>
<dbReference type="Proteomes" id="UP000664859">
    <property type="component" value="Unassembled WGS sequence"/>
</dbReference>
<dbReference type="EMBL" id="JAFCMP010000046">
    <property type="protein sequence ID" value="KAG5189683.1"/>
    <property type="molecule type" value="Genomic_DNA"/>
</dbReference>
<dbReference type="PROSITE" id="PS00107">
    <property type="entry name" value="PROTEIN_KINASE_ATP"/>
    <property type="match status" value="1"/>
</dbReference>
<feature type="compositionally biased region" description="Low complexity" evidence="8">
    <location>
        <begin position="315"/>
        <end position="340"/>
    </location>
</feature>
<comment type="similarity">
    <text evidence="7">Belongs to the protein kinase superfamily.</text>
</comment>